<keyword evidence="1" id="KW-0812">Transmembrane</keyword>
<keyword evidence="1" id="KW-0472">Membrane</keyword>
<feature type="transmembrane region" description="Helical" evidence="1">
    <location>
        <begin position="7"/>
        <end position="30"/>
    </location>
</feature>
<dbReference type="Proteomes" id="UP000228510">
    <property type="component" value="Unassembled WGS sequence"/>
</dbReference>
<keyword evidence="1" id="KW-1133">Transmembrane helix</keyword>
<gene>
    <name evidence="2" type="ORF">COU01_04705</name>
</gene>
<reference evidence="3" key="1">
    <citation type="submission" date="2017-09" db="EMBL/GenBank/DDBJ databases">
        <title>Depth-based differentiation of microbial function through sediment-hosted aquifers and enrichment of novel symbionts in the deep terrestrial subsurface.</title>
        <authorList>
            <person name="Probst A.J."/>
            <person name="Ladd B."/>
            <person name="Jarett J.K."/>
            <person name="Geller-Mcgrath D.E."/>
            <person name="Sieber C.M.K."/>
            <person name="Emerson J.B."/>
            <person name="Anantharaman K."/>
            <person name="Thomas B.C."/>
            <person name="Malmstrom R."/>
            <person name="Stieglmeier M."/>
            <person name="Klingl A."/>
            <person name="Woyke T."/>
            <person name="Ryan C.M."/>
            <person name="Banfield J.F."/>
        </authorList>
    </citation>
    <scope>NUCLEOTIDE SEQUENCE [LARGE SCALE GENOMIC DNA]</scope>
</reference>
<dbReference type="NCBIfam" id="NF037947">
    <property type="entry name" value="holin_4"/>
    <property type="match status" value="1"/>
</dbReference>
<comment type="caution">
    <text evidence="2">The sequence shown here is derived from an EMBL/GenBank/DDBJ whole genome shotgun (WGS) entry which is preliminary data.</text>
</comment>
<feature type="transmembrane region" description="Helical" evidence="1">
    <location>
        <begin position="50"/>
        <end position="75"/>
    </location>
</feature>
<accession>A0A2H0UYI5</accession>
<evidence type="ECO:0000313" key="3">
    <source>
        <dbReference type="Proteomes" id="UP000228510"/>
    </source>
</evidence>
<evidence type="ECO:0000256" key="1">
    <source>
        <dbReference type="SAM" id="Phobius"/>
    </source>
</evidence>
<organism evidence="2 3">
    <name type="scientific">Candidatus Falkowbacteria bacterium CG10_big_fil_rev_8_21_14_0_10_44_15</name>
    <dbReference type="NCBI Taxonomy" id="1974569"/>
    <lineage>
        <taxon>Bacteria</taxon>
        <taxon>Candidatus Falkowiibacteriota</taxon>
    </lineage>
</organism>
<dbReference type="AlphaFoldDB" id="A0A2H0UYI5"/>
<proteinExistence type="predicted"/>
<sequence length="80" mass="8680">MLNEKGLGFAIGVITAAYIFLMGLAAAWFGWGVDVVNLIATYYQGYGASFVGAIIGAIWGFVDGFICGWLIAWLYNKFSK</sequence>
<dbReference type="EMBL" id="PFAT01000060">
    <property type="protein sequence ID" value="PIR91906.1"/>
    <property type="molecule type" value="Genomic_DNA"/>
</dbReference>
<evidence type="ECO:0008006" key="4">
    <source>
        <dbReference type="Google" id="ProtNLM"/>
    </source>
</evidence>
<evidence type="ECO:0000313" key="2">
    <source>
        <dbReference type="EMBL" id="PIR91906.1"/>
    </source>
</evidence>
<protein>
    <recommendedName>
        <fullName evidence="4">Membrane-associated protein</fullName>
    </recommendedName>
</protein>
<name>A0A2H0UYI5_9BACT</name>